<dbReference type="SUPFAM" id="SSF52540">
    <property type="entry name" value="P-loop containing nucleoside triphosphate hydrolases"/>
    <property type="match status" value="1"/>
</dbReference>
<evidence type="ECO:0000256" key="2">
    <source>
        <dbReference type="ARBA" id="ARBA00022490"/>
    </source>
</evidence>
<dbReference type="GO" id="GO:0003723">
    <property type="term" value="F:RNA binding"/>
    <property type="evidence" value="ECO:0007669"/>
    <property type="project" value="UniProtKB-KW"/>
</dbReference>
<dbReference type="PROSITE" id="PS51721">
    <property type="entry name" value="G_CP"/>
    <property type="match status" value="1"/>
</dbReference>
<dbReference type="GO" id="GO:0005737">
    <property type="term" value="C:cytoplasm"/>
    <property type="evidence" value="ECO:0007669"/>
    <property type="project" value="UniProtKB-SubCell"/>
</dbReference>
<evidence type="ECO:0000256" key="4">
    <source>
        <dbReference type="ARBA" id="ARBA00022801"/>
    </source>
</evidence>
<keyword evidence="2" id="KW-0963">Cytoplasm</keyword>
<organism evidence="8">
    <name type="scientific">marine sediment metagenome</name>
    <dbReference type="NCBI Taxonomy" id="412755"/>
    <lineage>
        <taxon>unclassified sequences</taxon>
        <taxon>metagenomes</taxon>
        <taxon>ecological metagenomes</taxon>
    </lineage>
</organism>
<keyword evidence="3" id="KW-0547">Nucleotide-binding</keyword>
<dbReference type="NCBIfam" id="TIGR03596">
    <property type="entry name" value="GTPase_YlqF"/>
    <property type="match status" value="1"/>
</dbReference>
<evidence type="ECO:0000313" key="8">
    <source>
        <dbReference type="EMBL" id="KKN43690.1"/>
    </source>
</evidence>
<comment type="subcellular location">
    <subcellularLocation>
        <location evidence="1">Cytoplasm</location>
    </subcellularLocation>
</comment>
<dbReference type="Gene3D" id="3.40.50.300">
    <property type="entry name" value="P-loop containing nucleotide triphosphate hydrolases"/>
    <property type="match status" value="1"/>
</dbReference>
<dbReference type="GO" id="GO:0006412">
    <property type="term" value="P:translation"/>
    <property type="evidence" value="ECO:0007669"/>
    <property type="project" value="TreeGrafter"/>
</dbReference>
<dbReference type="InterPro" id="IPR006073">
    <property type="entry name" value="GTP-bd"/>
</dbReference>
<sequence>MADINWYPGHMHKASKEMRQIIPQVDLIIEVIDARIPFSSQNPMLAEIRGDKPCIKVLSKSDLADPVLTKQWQDYFEQEENVKTIALTTEQPEKMRDLLDLCHKMVPKQDSASSANRLQAMIMGIPNVGKSTLINTLAGRMIAKTGNEPAVTKMQQRIKLDHGIVLLDTPGVLWPKLENRHGGYRLAITGAIKETAVSNDDIAMYAADYFRIQYPELLKERYQLDDLPIDEMSLLNLIGMKRGCLRAGGMVDLDRAAKILLTEFRDATIGLISLETPEMIEKELIEMLIIREEKAAKKAARKQKKHSSRS</sequence>
<protein>
    <recommendedName>
        <fullName evidence="7">CP-type G domain-containing protein</fullName>
    </recommendedName>
</protein>
<dbReference type="InterPro" id="IPR030378">
    <property type="entry name" value="G_CP_dom"/>
</dbReference>
<dbReference type="GO" id="GO:0005525">
    <property type="term" value="F:GTP binding"/>
    <property type="evidence" value="ECO:0007669"/>
    <property type="project" value="UniProtKB-KW"/>
</dbReference>
<keyword evidence="5" id="KW-0694">RNA-binding</keyword>
<reference evidence="8" key="1">
    <citation type="journal article" date="2015" name="Nature">
        <title>Complex archaea that bridge the gap between prokaryotes and eukaryotes.</title>
        <authorList>
            <person name="Spang A."/>
            <person name="Saw J.H."/>
            <person name="Jorgensen S.L."/>
            <person name="Zaremba-Niedzwiedzka K."/>
            <person name="Martijn J."/>
            <person name="Lind A.E."/>
            <person name="van Eijk R."/>
            <person name="Schleper C."/>
            <person name="Guy L."/>
            <person name="Ettema T.J."/>
        </authorList>
    </citation>
    <scope>NUCLEOTIDE SEQUENCE</scope>
</reference>
<keyword evidence="6" id="KW-0342">GTP-binding</keyword>
<dbReference type="InterPro" id="IPR027417">
    <property type="entry name" value="P-loop_NTPase"/>
</dbReference>
<dbReference type="CDD" id="cd01856">
    <property type="entry name" value="YlqF"/>
    <property type="match status" value="1"/>
</dbReference>
<dbReference type="AlphaFoldDB" id="A0A0F9QHV6"/>
<proteinExistence type="predicted"/>
<dbReference type="InterPro" id="IPR023179">
    <property type="entry name" value="GTP-bd_ortho_bundle_sf"/>
</dbReference>
<dbReference type="GO" id="GO:0003924">
    <property type="term" value="F:GTPase activity"/>
    <property type="evidence" value="ECO:0007669"/>
    <property type="project" value="TreeGrafter"/>
</dbReference>
<dbReference type="PRINTS" id="PR00326">
    <property type="entry name" value="GTP1OBG"/>
</dbReference>
<dbReference type="InterPro" id="IPR019991">
    <property type="entry name" value="GTP-bd_ribosome_bgen"/>
</dbReference>
<dbReference type="FunFam" id="3.40.50.300:FF:000590">
    <property type="entry name" value="Ribosome biogenesis GTPase A"/>
    <property type="match status" value="1"/>
</dbReference>
<dbReference type="PANTHER" id="PTHR45782">
    <property type="entry name" value="MITOCHONDRIAL RIBOSOME-ASSOCIATED GTPASE 1"/>
    <property type="match status" value="1"/>
</dbReference>
<dbReference type="Gene3D" id="1.10.1580.10">
    <property type="match status" value="1"/>
</dbReference>
<name>A0A0F9QHV6_9ZZZZ</name>
<keyword evidence="4" id="KW-0378">Hydrolase</keyword>
<evidence type="ECO:0000256" key="3">
    <source>
        <dbReference type="ARBA" id="ARBA00022741"/>
    </source>
</evidence>
<evidence type="ECO:0000256" key="1">
    <source>
        <dbReference type="ARBA" id="ARBA00004496"/>
    </source>
</evidence>
<dbReference type="InterPro" id="IPR016478">
    <property type="entry name" value="GTPase_MTG1"/>
</dbReference>
<dbReference type="PIRSF" id="PIRSF006230">
    <property type="entry name" value="MG442"/>
    <property type="match status" value="1"/>
</dbReference>
<feature type="domain" description="CP-type G" evidence="7">
    <location>
        <begin position="15"/>
        <end position="175"/>
    </location>
</feature>
<comment type="caution">
    <text evidence="8">The sequence shown here is derived from an EMBL/GenBank/DDBJ whole genome shotgun (WGS) entry which is preliminary data.</text>
</comment>
<dbReference type="PANTHER" id="PTHR45782:SF4">
    <property type="entry name" value="MITOCHONDRIAL RIBOSOME-ASSOCIATED GTPASE 1"/>
    <property type="match status" value="1"/>
</dbReference>
<dbReference type="Pfam" id="PF01926">
    <property type="entry name" value="MMR_HSR1"/>
    <property type="match status" value="1"/>
</dbReference>
<dbReference type="FunFam" id="1.10.1580.10:FF:000003">
    <property type="entry name" value="Ribosome biogenesis GTPase A"/>
    <property type="match status" value="1"/>
</dbReference>
<evidence type="ECO:0000256" key="5">
    <source>
        <dbReference type="ARBA" id="ARBA00022884"/>
    </source>
</evidence>
<evidence type="ECO:0000259" key="7">
    <source>
        <dbReference type="PROSITE" id="PS51721"/>
    </source>
</evidence>
<accession>A0A0F9QHV6</accession>
<dbReference type="EMBL" id="LAZR01001495">
    <property type="protein sequence ID" value="KKN43690.1"/>
    <property type="molecule type" value="Genomic_DNA"/>
</dbReference>
<evidence type="ECO:0000256" key="6">
    <source>
        <dbReference type="ARBA" id="ARBA00023134"/>
    </source>
</evidence>
<gene>
    <name evidence="8" type="ORF">LCGC14_0700560</name>
</gene>